<dbReference type="InterPro" id="IPR006145">
    <property type="entry name" value="PsdUridine_synth_RsuA/RluA"/>
</dbReference>
<dbReference type="InterPro" id="IPR018496">
    <property type="entry name" value="PsdUridine_synth_RsuA/RluB_CS"/>
</dbReference>
<dbReference type="Pfam" id="PF01479">
    <property type="entry name" value="S4"/>
    <property type="match status" value="1"/>
</dbReference>
<dbReference type="CDD" id="cd02870">
    <property type="entry name" value="PseudoU_synth_RsuA_like"/>
    <property type="match status" value="1"/>
</dbReference>
<keyword evidence="8" id="KW-1185">Reference proteome</keyword>
<proteinExistence type="inferred from homology"/>
<dbReference type="FunFam" id="3.10.290.10:FF:000003">
    <property type="entry name" value="Pseudouridine synthase"/>
    <property type="match status" value="1"/>
</dbReference>
<dbReference type="InterPro" id="IPR020103">
    <property type="entry name" value="PsdUridine_synth_cat_dom_sf"/>
</dbReference>
<evidence type="ECO:0000256" key="2">
    <source>
        <dbReference type="ARBA" id="ARBA00022884"/>
    </source>
</evidence>
<dbReference type="GO" id="GO:0003723">
    <property type="term" value="F:RNA binding"/>
    <property type="evidence" value="ECO:0007669"/>
    <property type="project" value="UniProtKB-KW"/>
</dbReference>
<gene>
    <name evidence="7" type="ORF">MiSe_09990</name>
</gene>
<dbReference type="CDD" id="cd00165">
    <property type="entry name" value="S4"/>
    <property type="match status" value="1"/>
</dbReference>
<organism evidence="7 8">
    <name type="scientific">Microseira wollei NIES-4236</name>
    <dbReference type="NCBI Taxonomy" id="2530354"/>
    <lineage>
        <taxon>Bacteria</taxon>
        <taxon>Bacillati</taxon>
        <taxon>Cyanobacteriota</taxon>
        <taxon>Cyanophyceae</taxon>
        <taxon>Oscillatoriophycideae</taxon>
        <taxon>Aerosakkonematales</taxon>
        <taxon>Aerosakkonemataceae</taxon>
        <taxon>Microseira</taxon>
    </lineage>
</organism>
<dbReference type="GO" id="GO:0000455">
    <property type="term" value="P:enzyme-directed rRNA pseudouridine synthesis"/>
    <property type="evidence" value="ECO:0007669"/>
    <property type="project" value="UniProtKB-ARBA"/>
</dbReference>
<evidence type="ECO:0000313" key="7">
    <source>
        <dbReference type="EMBL" id="GET36251.1"/>
    </source>
</evidence>
<dbReference type="FunFam" id="3.30.70.1560:FF:000001">
    <property type="entry name" value="Pseudouridine synthase"/>
    <property type="match status" value="1"/>
</dbReference>
<accession>A0AAV3X6N6</accession>
<dbReference type="RefSeq" id="WP_226575560.1">
    <property type="nucleotide sequence ID" value="NZ_BLAY01000010.1"/>
</dbReference>
<dbReference type="Gene3D" id="3.30.70.580">
    <property type="entry name" value="Pseudouridine synthase I, catalytic domain, N-terminal subdomain"/>
    <property type="match status" value="1"/>
</dbReference>
<dbReference type="Gene3D" id="3.10.290.10">
    <property type="entry name" value="RNA-binding S4 domain"/>
    <property type="match status" value="1"/>
</dbReference>
<dbReference type="SMART" id="SM00363">
    <property type="entry name" value="S4"/>
    <property type="match status" value="1"/>
</dbReference>
<comment type="similarity">
    <text evidence="1 5">Belongs to the pseudouridine synthase RsuA family.</text>
</comment>
<protein>
    <recommendedName>
        <fullName evidence="5">Pseudouridine synthase</fullName>
        <ecNumber evidence="5">5.4.99.-</ecNumber>
    </recommendedName>
</protein>
<dbReference type="GO" id="GO:0120159">
    <property type="term" value="F:rRNA pseudouridine synthase activity"/>
    <property type="evidence" value="ECO:0007669"/>
    <property type="project" value="UniProtKB-ARBA"/>
</dbReference>
<keyword evidence="3 5" id="KW-0413">Isomerase</keyword>
<dbReference type="InterPro" id="IPR002942">
    <property type="entry name" value="S4_RNA-bd"/>
</dbReference>
<dbReference type="PROSITE" id="PS01149">
    <property type="entry name" value="PSI_RSU"/>
    <property type="match status" value="1"/>
</dbReference>
<keyword evidence="2 4" id="KW-0694">RNA-binding</keyword>
<evidence type="ECO:0000256" key="5">
    <source>
        <dbReference type="RuleBase" id="RU003887"/>
    </source>
</evidence>
<comment type="caution">
    <text evidence="7">The sequence shown here is derived from an EMBL/GenBank/DDBJ whole genome shotgun (WGS) entry which is preliminary data.</text>
</comment>
<sequence length="248" mass="27626">MTERLQKILSQWGIASRRQAEEMILAGRVKVNGSVVDLGQKADPSRDQIEVDGKSIHPAHRPPLIYLLLHKPAGVVSTCSDPQGRPTVLDFLPPKQRQGHGIHPVGRLDADSTGALLLTNDGDLTFRLSHPKHSVAKTYHVWVQGQPSEDILETWRSGVVLNGKKTLPAQVVLLKTQPKNNKTLLEIVLTEGRNRQIRRVAEQLGYPVLQLHRVAIGPIQLQPPGVRSLPPGQYRPLKEFELNFLRSQ</sequence>
<reference evidence="7" key="1">
    <citation type="submission" date="2019-10" db="EMBL/GenBank/DDBJ databases">
        <title>Draft genome sequece of Microseira wollei NIES-4236.</title>
        <authorList>
            <person name="Yamaguchi H."/>
            <person name="Suzuki S."/>
            <person name="Kawachi M."/>
        </authorList>
    </citation>
    <scope>NUCLEOTIDE SEQUENCE</scope>
    <source>
        <strain evidence="7">NIES-4236</strain>
    </source>
</reference>
<evidence type="ECO:0000256" key="1">
    <source>
        <dbReference type="ARBA" id="ARBA00008348"/>
    </source>
</evidence>
<dbReference type="PANTHER" id="PTHR47683">
    <property type="entry name" value="PSEUDOURIDINE SYNTHASE FAMILY PROTEIN-RELATED"/>
    <property type="match status" value="1"/>
</dbReference>
<evidence type="ECO:0000259" key="6">
    <source>
        <dbReference type="SMART" id="SM00363"/>
    </source>
</evidence>
<dbReference type="SUPFAM" id="SSF55174">
    <property type="entry name" value="Alpha-L RNA-binding motif"/>
    <property type="match status" value="1"/>
</dbReference>
<name>A0AAV3X6N6_9CYAN</name>
<dbReference type="InterPro" id="IPR042092">
    <property type="entry name" value="PsdUridine_s_RsuA/RluB/E/F_cat"/>
</dbReference>
<dbReference type="InterPro" id="IPR050343">
    <property type="entry name" value="RsuA_PseudoU_synthase"/>
</dbReference>
<dbReference type="InterPro" id="IPR000748">
    <property type="entry name" value="PsdUridine_synth_RsuA/RluB/E/F"/>
</dbReference>
<dbReference type="InterPro" id="IPR020094">
    <property type="entry name" value="TruA/RsuA/RluB/E/F_N"/>
</dbReference>
<dbReference type="PANTHER" id="PTHR47683:SF2">
    <property type="entry name" value="RNA-BINDING S4 DOMAIN-CONTAINING PROTEIN"/>
    <property type="match status" value="1"/>
</dbReference>
<dbReference type="GO" id="GO:0005829">
    <property type="term" value="C:cytosol"/>
    <property type="evidence" value="ECO:0007669"/>
    <property type="project" value="UniProtKB-ARBA"/>
</dbReference>
<dbReference type="NCBIfam" id="TIGR00093">
    <property type="entry name" value="pseudouridine synthase"/>
    <property type="match status" value="1"/>
</dbReference>
<dbReference type="InterPro" id="IPR036986">
    <property type="entry name" value="S4_RNA-bd_sf"/>
</dbReference>
<dbReference type="PROSITE" id="PS50889">
    <property type="entry name" value="S4"/>
    <property type="match status" value="1"/>
</dbReference>
<dbReference type="Proteomes" id="UP001050975">
    <property type="component" value="Unassembled WGS sequence"/>
</dbReference>
<evidence type="ECO:0000256" key="3">
    <source>
        <dbReference type="ARBA" id="ARBA00023235"/>
    </source>
</evidence>
<dbReference type="Gene3D" id="3.30.70.1560">
    <property type="entry name" value="Alpha-L RNA-binding motif"/>
    <property type="match status" value="1"/>
</dbReference>
<feature type="domain" description="RNA-binding S4" evidence="6">
    <location>
        <begin position="3"/>
        <end position="62"/>
    </location>
</feature>
<dbReference type="Pfam" id="PF00849">
    <property type="entry name" value="PseudoU_synth_2"/>
    <property type="match status" value="1"/>
</dbReference>
<evidence type="ECO:0000313" key="8">
    <source>
        <dbReference type="Proteomes" id="UP001050975"/>
    </source>
</evidence>
<dbReference type="AlphaFoldDB" id="A0AAV3X6N6"/>
<dbReference type="EC" id="5.4.99.-" evidence="5"/>
<dbReference type="EMBL" id="BLAY01000010">
    <property type="protein sequence ID" value="GET36251.1"/>
    <property type="molecule type" value="Genomic_DNA"/>
</dbReference>
<evidence type="ECO:0000256" key="4">
    <source>
        <dbReference type="PROSITE-ProRule" id="PRU00182"/>
    </source>
</evidence>
<dbReference type="SUPFAM" id="SSF55120">
    <property type="entry name" value="Pseudouridine synthase"/>
    <property type="match status" value="1"/>
</dbReference>